<dbReference type="Proteomes" id="UP000199524">
    <property type="component" value="Chromosome I"/>
</dbReference>
<evidence type="ECO:0000313" key="1">
    <source>
        <dbReference type="EMBL" id="SDS81300.1"/>
    </source>
</evidence>
<reference evidence="2" key="1">
    <citation type="submission" date="2016-10" db="EMBL/GenBank/DDBJ databases">
        <authorList>
            <person name="Varghese N."/>
            <person name="Submissions S."/>
        </authorList>
    </citation>
    <scope>NUCLEOTIDE SEQUENCE [LARGE SCALE GENOMIC DNA]</scope>
    <source>
        <strain evidence="2">ATCC 23835</strain>
    </source>
</reference>
<proteinExistence type="predicted"/>
<gene>
    <name evidence="1" type="ORF">SAMN05216598_2860</name>
</gene>
<dbReference type="RefSeq" id="WP_090205790.1">
    <property type="nucleotide sequence ID" value="NZ_LT629777.1"/>
</dbReference>
<protein>
    <submittedName>
        <fullName evidence="1">Uncharacterized protein</fullName>
    </submittedName>
</protein>
<accession>A0A1H1V9L0</accession>
<sequence length="192" mass="21925">MQGLTISNPKLEFLRPALERWSDCIDRYNQILGDGQAPYWFNERASLGLLSAAAWAAEMVTLEHFQTRKQAEEDDRNGRCDLHIATPDASAYIRASQRWPRFNNLNLMPALLDVASDAKKVSYPHHLKLGCLFVSPFKPQQSPSPEDMQDMVDDLQKANSCAVAWYFPYPYRKLHNEAGHYHPGIAMLFKEA</sequence>
<keyword evidence="2" id="KW-1185">Reference proteome</keyword>
<dbReference type="GeneID" id="300207828"/>
<name>A0A1H1V9L0_9PSED</name>
<evidence type="ECO:0000313" key="2">
    <source>
        <dbReference type="Proteomes" id="UP000199524"/>
    </source>
</evidence>
<dbReference type="EMBL" id="LT629777">
    <property type="protein sequence ID" value="SDS81300.1"/>
    <property type="molecule type" value="Genomic_DNA"/>
</dbReference>
<organism evidence="1 2">
    <name type="scientific">Pseudomonas asplenii</name>
    <dbReference type="NCBI Taxonomy" id="53407"/>
    <lineage>
        <taxon>Bacteria</taxon>
        <taxon>Pseudomonadati</taxon>
        <taxon>Pseudomonadota</taxon>
        <taxon>Gammaproteobacteria</taxon>
        <taxon>Pseudomonadales</taxon>
        <taxon>Pseudomonadaceae</taxon>
        <taxon>Pseudomonas</taxon>
    </lineage>
</organism>
<dbReference type="AlphaFoldDB" id="A0A1H1V9L0"/>